<dbReference type="EC" id="3.6.5.-" evidence="3"/>
<keyword evidence="3" id="KW-0378">Hydrolase</keyword>
<dbReference type="AlphaFoldDB" id="A0A5K1K2I9"/>
<accession>A0A5K1K2I9</accession>
<dbReference type="GO" id="GO:0016491">
    <property type="term" value="F:oxidoreductase activity"/>
    <property type="evidence" value="ECO:0007669"/>
    <property type="project" value="UniProtKB-KW"/>
</dbReference>
<evidence type="ECO:0000256" key="2">
    <source>
        <dbReference type="ARBA" id="ARBA00023002"/>
    </source>
</evidence>
<protein>
    <submittedName>
        <fullName evidence="3">Protein SEY1 (EC)</fullName>
        <ecNumber evidence="3">3.6.5.-</ecNumber>
    </submittedName>
</protein>
<gene>
    <name evidence="3" type="primary">Q9C0L9</name>
</gene>
<evidence type="ECO:0000313" key="3">
    <source>
        <dbReference type="EMBL" id="VWO99967.1"/>
    </source>
</evidence>
<dbReference type="GO" id="GO:0016787">
    <property type="term" value="F:hydrolase activity"/>
    <property type="evidence" value="ECO:0007669"/>
    <property type="project" value="UniProtKB-KW"/>
</dbReference>
<keyword evidence="1" id="KW-0521">NADP</keyword>
<dbReference type="EMBL" id="LR728045">
    <property type="protein sequence ID" value="VWO99967.1"/>
    <property type="molecule type" value="Genomic_DNA"/>
</dbReference>
<organism evidence="3">
    <name type="scientific">Ganoderma boninense</name>
    <dbReference type="NCBI Taxonomy" id="34458"/>
    <lineage>
        <taxon>Eukaryota</taxon>
        <taxon>Fungi</taxon>
        <taxon>Dikarya</taxon>
        <taxon>Basidiomycota</taxon>
        <taxon>Agaricomycotina</taxon>
        <taxon>Agaricomycetes</taxon>
        <taxon>Polyporales</taxon>
        <taxon>Polyporaceae</taxon>
        <taxon>Ganoderma</taxon>
    </lineage>
</organism>
<dbReference type="PANTHER" id="PTHR47706:SF9">
    <property type="entry name" value="NMRA-LIKE DOMAIN-CONTAINING PROTEIN-RELATED"/>
    <property type="match status" value="1"/>
</dbReference>
<dbReference type="InterPro" id="IPR051609">
    <property type="entry name" value="NmrA/Isoflavone_reductase-like"/>
</dbReference>
<evidence type="ECO:0000256" key="1">
    <source>
        <dbReference type="ARBA" id="ARBA00022857"/>
    </source>
</evidence>
<proteinExistence type="predicted"/>
<name>A0A5K1K2I9_9APHY</name>
<keyword evidence="2" id="KW-0560">Oxidoreductase</keyword>
<sequence>MSEYGIDYRITDFEGYDHVEWVTKRKIAAATYAAVQGKVKVVELVTGIFHSWVFRPELGIDIKKNVYTPVGPGTLRFATTAKSDIGRSVARLSIIALDPATAAAVPGKLHIAGHNVSYDEIRDIVARVKGLPKGTIRSRDLKTEKENLSKHPSDNVLDYIAIVIGEGKVDFCDNSNDLVNPGRRFWEWRTIEDELRHPEH</sequence>
<dbReference type="PANTHER" id="PTHR47706">
    <property type="entry name" value="NMRA-LIKE FAMILY PROTEIN"/>
    <property type="match status" value="1"/>
</dbReference>
<reference evidence="3" key="1">
    <citation type="submission" date="2019-10" db="EMBL/GenBank/DDBJ databases">
        <authorList>
            <person name="Nor Muhammad N."/>
        </authorList>
    </citation>
    <scope>NUCLEOTIDE SEQUENCE</scope>
</reference>